<name>A0A2P2BWR6_9FIRM</name>
<feature type="transmembrane region" description="Helical" evidence="1">
    <location>
        <begin position="376"/>
        <end position="397"/>
    </location>
</feature>
<reference evidence="2 3" key="1">
    <citation type="submission" date="2014-09" db="EMBL/GenBank/DDBJ databases">
        <authorList>
            <person name="Hornung B.V."/>
        </authorList>
    </citation>
    <scope>NUCLEOTIDE SEQUENCE [LARGE SCALE GENOMIC DNA]</scope>
    <source>
        <strain evidence="2 3">FRIFI</strain>
    </source>
</reference>
<feature type="transmembrane region" description="Helical" evidence="1">
    <location>
        <begin position="530"/>
        <end position="547"/>
    </location>
</feature>
<proteinExistence type="predicted"/>
<feature type="transmembrane region" description="Helical" evidence="1">
    <location>
        <begin position="462"/>
        <end position="483"/>
    </location>
</feature>
<evidence type="ECO:0000313" key="2">
    <source>
        <dbReference type="EMBL" id="CEI73624.1"/>
    </source>
</evidence>
<protein>
    <submittedName>
        <fullName evidence="2">Alkaline phosphatase-like protein</fullName>
    </submittedName>
</protein>
<feature type="transmembrane region" description="Helical" evidence="1">
    <location>
        <begin position="505"/>
        <end position="523"/>
    </location>
</feature>
<sequence length="725" mass="80707">MKKKVVSVLITLMILLVSIPKYSFADEHGKVIFINMNRTNLNTMLSVPTLKKELKNRGYVALMNIRGDGGTDDRRSYASMGAGGRVNVSAQEYIDFQELTKENGKVFKSVTGKEPKAINNIDINKSINDNIEYGQYGSMLGALGQTLSENNLKTAVLGNSDKIENGELVKNRNIGLVAMDEYGRIDGGNIDNINVKDESMPYGIRTDYNKLIKETQKYYNESDAIFVDLGDTYRLDQYRLFLNDNTYKSMKANIVKNINKYLKEVFNMVGENDVVYISSAFPNDLDYKNRRRLSPIIKFEGNKKGLLSSATTRREGIVANIDVGVDILNEFGLKNKNMVGRSYELIQKDDNIGYIQHEFVKMVSVSDIRANVVNTFVGIVSASWVIGMIAILLRKYVPYKERVFNVLKELIKLGIIMPLALLLAPVFNFKTPMTITAGIVLTTLILYILGRKLFKDDIKQMGFFALVTIIVIVIDSVFGTYLMRNNIMSYDAIIGARYYGIGNEYEGVTIASAVFAMAVLLNYKKIPKWLVALMSIVILITSAYPSMGANVGGAISESVAYLLFILLIYDVKLDFKKVILLGVAAVAVVVAFAVLDVVSGSESHLSVFVNQILVNGPGAILQTFGRKIQMNMKLAQTSVWVNILLAGIFIIAMFIFKPPRHFRDIAKKYPILFKGFIASMVGCIVTLLVNDSGIVAASTASIYILIPIIIISINMIIFNKEDNKN</sequence>
<accession>A0A2P2BWR6</accession>
<gene>
    <name evidence="2" type="ORF">FRIFI_2096</name>
</gene>
<feature type="transmembrane region" description="Helical" evidence="1">
    <location>
        <begin position="669"/>
        <end position="689"/>
    </location>
</feature>
<keyword evidence="3" id="KW-1185">Reference proteome</keyword>
<organism evidence="2 3">
    <name type="scientific">Romboutsia hominis</name>
    <dbReference type="NCBI Taxonomy" id="1507512"/>
    <lineage>
        <taxon>Bacteria</taxon>
        <taxon>Bacillati</taxon>
        <taxon>Bacillota</taxon>
        <taxon>Clostridia</taxon>
        <taxon>Peptostreptococcales</taxon>
        <taxon>Peptostreptococcaceae</taxon>
        <taxon>Romboutsia</taxon>
    </lineage>
</organism>
<keyword evidence="1" id="KW-1133">Transmembrane helix</keyword>
<feature type="transmembrane region" description="Helical" evidence="1">
    <location>
        <begin position="695"/>
        <end position="718"/>
    </location>
</feature>
<dbReference type="Proteomes" id="UP000245695">
    <property type="component" value="Chromosome 1"/>
</dbReference>
<keyword evidence="1" id="KW-0812">Transmembrane</keyword>
<dbReference type="KEGG" id="rhom:FRIFI_2096"/>
<keyword evidence="1" id="KW-0472">Membrane</keyword>
<feature type="transmembrane region" description="Helical" evidence="1">
    <location>
        <begin position="409"/>
        <end position="427"/>
    </location>
</feature>
<evidence type="ECO:0000256" key="1">
    <source>
        <dbReference type="SAM" id="Phobius"/>
    </source>
</evidence>
<feature type="transmembrane region" description="Helical" evidence="1">
    <location>
        <begin position="578"/>
        <end position="598"/>
    </location>
</feature>
<feature type="transmembrane region" description="Helical" evidence="1">
    <location>
        <begin position="433"/>
        <end position="450"/>
    </location>
</feature>
<feature type="transmembrane region" description="Helical" evidence="1">
    <location>
        <begin position="639"/>
        <end position="657"/>
    </location>
</feature>
<dbReference type="RefSeq" id="WP_092924606.1">
    <property type="nucleotide sequence ID" value="NZ_FJTZ01000012.1"/>
</dbReference>
<dbReference type="EMBL" id="LN650648">
    <property type="protein sequence ID" value="CEI73624.1"/>
    <property type="molecule type" value="Genomic_DNA"/>
</dbReference>
<evidence type="ECO:0000313" key="3">
    <source>
        <dbReference type="Proteomes" id="UP000245695"/>
    </source>
</evidence>
<feature type="transmembrane region" description="Helical" evidence="1">
    <location>
        <begin position="553"/>
        <end position="571"/>
    </location>
</feature>
<dbReference type="AlphaFoldDB" id="A0A2P2BWR6"/>